<dbReference type="EMBL" id="CM042889">
    <property type="protein sequence ID" value="KAI4321101.1"/>
    <property type="molecule type" value="Genomic_DNA"/>
</dbReference>
<dbReference type="Proteomes" id="UP001057402">
    <property type="component" value="Chromosome 10"/>
</dbReference>
<organism evidence="1 2">
    <name type="scientific">Melastoma candidum</name>
    <dbReference type="NCBI Taxonomy" id="119954"/>
    <lineage>
        <taxon>Eukaryota</taxon>
        <taxon>Viridiplantae</taxon>
        <taxon>Streptophyta</taxon>
        <taxon>Embryophyta</taxon>
        <taxon>Tracheophyta</taxon>
        <taxon>Spermatophyta</taxon>
        <taxon>Magnoliopsida</taxon>
        <taxon>eudicotyledons</taxon>
        <taxon>Gunneridae</taxon>
        <taxon>Pentapetalae</taxon>
        <taxon>rosids</taxon>
        <taxon>malvids</taxon>
        <taxon>Myrtales</taxon>
        <taxon>Melastomataceae</taxon>
        <taxon>Melastomatoideae</taxon>
        <taxon>Melastomateae</taxon>
        <taxon>Melastoma</taxon>
    </lineage>
</organism>
<gene>
    <name evidence="1" type="ORF">MLD38_034521</name>
</gene>
<keyword evidence="2" id="KW-1185">Reference proteome</keyword>
<accession>A0ACB9MC35</accession>
<protein>
    <submittedName>
        <fullName evidence="1">Uncharacterized protein</fullName>
    </submittedName>
</protein>
<evidence type="ECO:0000313" key="2">
    <source>
        <dbReference type="Proteomes" id="UP001057402"/>
    </source>
</evidence>
<name>A0ACB9MC35_9MYRT</name>
<comment type="caution">
    <text evidence="1">The sequence shown here is derived from an EMBL/GenBank/DDBJ whole genome shotgun (WGS) entry which is preliminary data.</text>
</comment>
<sequence>MATFELYRWSTIDTCLTETLDEMVQSGTVSPELAILVVNQFYVSMTEALESQVKSKVSIKIKLRFRVWQRQTSLRKWDDNESAAILDFATLGLFSCVSNTTSGCIPPYKLAISNATCDQGQLQCLDFYSAKRGV</sequence>
<proteinExistence type="predicted"/>
<reference evidence="2" key="1">
    <citation type="journal article" date="2023" name="Front. Plant Sci.">
        <title>Chromosomal-level genome assembly of Melastoma candidum provides insights into trichome evolution.</title>
        <authorList>
            <person name="Zhong Y."/>
            <person name="Wu W."/>
            <person name="Sun C."/>
            <person name="Zou P."/>
            <person name="Liu Y."/>
            <person name="Dai S."/>
            <person name="Zhou R."/>
        </authorList>
    </citation>
    <scope>NUCLEOTIDE SEQUENCE [LARGE SCALE GENOMIC DNA]</scope>
</reference>
<evidence type="ECO:0000313" key="1">
    <source>
        <dbReference type="EMBL" id="KAI4321101.1"/>
    </source>
</evidence>